<dbReference type="InterPro" id="IPR051026">
    <property type="entry name" value="PI/PC_transfer"/>
</dbReference>
<accession>A0A830HGI5</accession>
<comment type="caution">
    <text evidence="5">The sequence shown here is derived from an EMBL/GenBank/DDBJ whole genome shotgun (WGS) entry which is preliminary data.</text>
</comment>
<dbReference type="Gene3D" id="3.40.525.10">
    <property type="entry name" value="CRAL-TRIO lipid binding domain"/>
    <property type="match status" value="1"/>
</dbReference>
<dbReference type="Proteomes" id="UP000660262">
    <property type="component" value="Unassembled WGS sequence"/>
</dbReference>
<comment type="subcellular location">
    <subcellularLocation>
        <location evidence="1">Cell membrane</location>
        <topology evidence="1">Peripheral membrane protein</topology>
    </subcellularLocation>
    <subcellularLocation>
        <location evidence="2">Golgi apparatus membrane</location>
        <topology evidence="2">Peripheral membrane protein</topology>
    </subcellularLocation>
</comment>
<dbReference type="AlphaFoldDB" id="A0A830HGI5"/>
<evidence type="ECO:0000256" key="1">
    <source>
        <dbReference type="ARBA" id="ARBA00004202"/>
    </source>
</evidence>
<dbReference type="Pfam" id="PF00650">
    <property type="entry name" value="CRAL_TRIO"/>
    <property type="match status" value="1"/>
</dbReference>
<dbReference type="OrthoDB" id="1434354at2759"/>
<sequence>MAPASSALKYAPTDDVVVVEKEEEEEEELILAGRVPPVPLIEGWLPGGNAELDGGGGGDDPSTTIVPMDARALSQMEREVLARVRTHYEEVLLGGDDDGPAFDNLPEEMVCRVLRTMMKRHSDKPRDVPIQTAEMLMATLKWRKSIDADSLITRTLEHTAEYHGGWPTRVLYATDKHGRMLVYDSIASIDSEYLRMISPEEVELLHAQLLECISIERRRRCAMSPARMRVYSHLHILDLEGFSLVDAMKEHVLRTCKTIFGLSKRHFTGCVYKIYIVNCPLAFYVMWNVLAPWLPHDTIAKIRFIRGSGIDELGRDEGVDRSSLPAWMGATPRGMPMVGGDERNGLLVSDLVASERQRRHHAQ</sequence>
<dbReference type="SUPFAM" id="SSF52087">
    <property type="entry name" value="CRAL/TRIO domain"/>
    <property type="match status" value="1"/>
</dbReference>
<reference evidence="5" key="1">
    <citation type="submission" date="2020-10" db="EMBL/GenBank/DDBJ databases">
        <title>Unveiling of a novel bifunctional photoreceptor, Dualchrome1, isolated from a cosmopolitan green alga.</title>
        <authorList>
            <person name="Suzuki S."/>
            <person name="Kawachi M."/>
        </authorList>
    </citation>
    <scope>NUCLEOTIDE SEQUENCE</scope>
    <source>
        <strain evidence="5">NIES 2893</strain>
    </source>
</reference>
<evidence type="ECO:0000313" key="5">
    <source>
        <dbReference type="EMBL" id="GHP04419.1"/>
    </source>
</evidence>
<dbReference type="PANTHER" id="PTHR45657:SF1">
    <property type="entry name" value="CRAL-TRIO DOMAIN-CONTAINING PROTEIN YKL091C-RELATED"/>
    <property type="match status" value="1"/>
</dbReference>
<dbReference type="PROSITE" id="PS50191">
    <property type="entry name" value="CRAL_TRIO"/>
    <property type="match status" value="1"/>
</dbReference>
<dbReference type="PANTHER" id="PTHR45657">
    <property type="entry name" value="CRAL-TRIO DOMAIN-CONTAINING PROTEIN YKL091C-RELATED"/>
    <property type="match status" value="1"/>
</dbReference>
<gene>
    <name evidence="5" type="ORF">PPROV_000317300</name>
</gene>
<keyword evidence="5" id="KW-0687">Ribonucleoprotein</keyword>
<evidence type="ECO:0000313" key="6">
    <source>
        <dbReference type="Proteomes" id="UP000660262"/>
    </source>
</evidence>
<keyword evidence="5" id="KW-0689">Ribosomal protein</keyword>
<name>A0A830HGI5_9CHLO</name>
<dbReference type="GO" id="GO:0005840">
    <property type="term" value="C:ribosome"/>
    <property type="evidence" value="ECO:0007669"/>
    <property type="project" value="UniProtKB-KW"/>
</dbReference>
<dbReference type="EMBL" id="BNJQ01000007">
    <property type="protein sequence ID" value="GHP04419.1"/>
    <property type="molecule type" value="Genomic_DNA"/>
</dbReference>
<dbReference type="InterPro" id="IPR001251">
    <property type="entry name" value="CRAL-TRIO_dom"/>
</dbReference>
<comment type="similarity">
    <text evidence="3">Belongs to the SFH family.</text>
</comment>
<dbReference type="CDD" id="cd00170">
    <property type="entry name" value="SEC14"/>
    <property type="match status" value="1"/>
</dbReference>
<organism evidence="5 6">
    <name type="scientific">Pycnococcus provasolii</name>
    <dbReference type="NCBI Taxonomy" id="41880"/>
    <lineage>
        <taxon>Eukaryota</taxon>
        <taxon>Viridiplantae</taxon>
        <taxon>Chlorophyta</taxon>
        <taxon>Pseudoscourfieldiophyceae</taxon>
        <taxon>Pseudoscourfieldiales</taxon>
        <taxon>Pycnococcaceae</taxon>
        <taxon>Pycnococcus</taxon>
    </lineage>
</organism>
<feature type="domain" description="CRAL-TRIO" evidence="4">
    <location>
        <begin position="158"/>
        <end position="336"/>
    </location>
</feature>
<dbReference type="GO" id="GO:0005886">
    <property type="term" value="C:plasma membrane"/>
    <property type="evidence" value="ECO:0007669"/>
    <property type="project" value="UniProtKB-SubCell"/>
</dbReference>
<dbReference type="InterPro" id="IPR036865">
    <property type="entry name" value="CRAL-TRIO_dom_sf"/>
</dbReference>
<keyword evidence="6" id="KW-1185">Reference proteome</keyword>
<proteinExistence type="inferred from homology"/>
<evidence type="ECO:0000256" key="3">
    <source>
        <dbReference type="ARBA" id="ARBA00038020"/>
    </source>
</evidence>
<dbReference type="SMART" id="SM00516">
    <property type="entry name" value="SEC14"/>
    <property type="match status" value="1"/>
</dbReference>
<dbReference type="GO" id="GO:0000139">
    <property type="term" value="C:Golgi membrane"/>
    <property type="evidence" value="ECO:0007669"/>
    <property type="project" value="UniProtKB-SubCell"/>
</dbReference>
<evidence type="ECO:0000259" key="4">
    <source>
        <dbReference type="PROSITE" id="PS50191"/>
    </source>
</evidence>
<evidence type="ECO:0000256" key="2">
    <source>
        <dbReference type="ARBA" id="ARBA00004395"/>
    </source>
</evidence>
<protein>
    <submittedName>
        <fullName evidence="5">Ribosomal protein L24</fullName>
    </submittedName>
</protein>